<feature type="transmembrane region" description="Helical" evidence="6">
    <location>
        <begin position="384"/>
        <end position="404"/>
    </location>
</feature>
<feature type="transmembrane region" description="Helical" evidence="6">
    <location>
        <begin position="98"/>
        <end position="123"/>
    </location>
</feature>
<gene>
    <name evidence="7" type="ORF">PLANPX_3455</name>
</gene>
<feature type="transmembrane region" description="Helical" evidence="6">
    <location>
        <begin position="318"/>
        <end position="342"/>
    </location>
</feature>
<dbReference type="PANTHER" id="PTHR30250:SF31">
    <property type="entry name" value="INNER MEMBRANE PROTEIN YGHQ"/>
    <property type="match status" value="1"/>
</dbReference>
<feature type="transmembrane region" description="Helical" evidence="6">
    <location>
        <begin position="354"/>
        <end position="372"/>
    </location>
</feature>
<feature type="transmembrane region" description="Helical" evidence="6">
    <location>
        <begin position="31"/>
        <end position="51"/>
    </location>
</feature>
<dbReference type="EMBL" id="AP021861">
    <property type="protein sequence ID" value="BBO33843.1"/>
    <property type="molecule type" value="Genomic_DNA"/>
</dbReference>
<evidence type="ECO:0000256" key="1">
    <source>
        <dbReference type="ARBA" id="ARBA00004651"/>
    </source>
</evidence>
<protein>
    <submittedName>
        <fullName evidence="7">Uncharacterized protein</fullName>
    </submittedName>
</protein>
<proteinExistence type="predicted"/>
<reference evidence="8" key="1">
    <citation type="submission" date="2019-10" db="EMBL/GenBank/DDBJ databases">
        <title>Lacipirellula parvula gen. nov., sp. nov., representing a lineage of planctomycetes widespread in freshwater anoxic habitats, and description of the family Lacipirellulaceae.</title>
        <authorList>
            <person name="Dedysh S.N."/>
            <person name="Kulichevskaya I.S."/>
            <person name="Beletsky A.V."/>
            <person name="Rakitin A.L."/>
            <person name="Mardanov A.V."/>
            <person name="Ivanova A.A."/>
            <person name="Saltykova V.X."/>
            <person name="Rijpstra W.I.C."/>
            <person name="Sinninghe Damste J.S."/>
            <person name="Ravin N.V."/>
        </authorList>
    </citation>
    <scope>NUCLEOTIDE SEQUENCE [LARGE SCALE GENOMIC DNA]</scope>
    <source>
        <strain evidence="8">PX69</strain>
    </source>
</reference>
<dbReference type="InterPro" id="IPR050833">
    <property type="entry name" value="Poly_Biosynth_Transport"/>
</dbReference>
<feature type="transmembrane region" description="Helical" evidence="6">
    <location>
        <begin position="440"/>
        <end position="458"/>
    </location>
</feature>
<feature type="transmembrane region" description="Helical" evidence="6">
    <location>
        <begin position="192"/>
        <end position="216"/>
    </location>
</feature>
<feature type="transmembrane region" description="Helical" evidence="6">
    <location>
        <begin position="410"/>
        <end position="428"/>
    </location>
</feature>
<evidence type="ECO:0000256" key="3">
    <source>
        <dbReference type="ARBA" id="ARBA00022692"/>
    </source>
</evidence>
<organism evidence="7 8">
    <name type="scientific">Lacipirellula parvula</name>
    <dbReference type="NCBI Taxonomy" id="2650471"/>
    <lineage>
        <taxon>Bacteria</taxon>
        <taxon>Pseudomonadati</taxon>
        <taxon>Planctomycetota</taxon>
        <taxon>Planctomycetia</taxon>
        <taxon>Pirellulales</taxon>
        <taxon>Lacipirellulaceae</taxon>
        <taxon>Lacipirellula</taxon>
    </lineage>
</organism>
<keyword evidence="3 6" id="KW-0812">Transmembrane</keyword>
<evidence type="ECO:0000256" key="2">
    <source>
        <dbReference type="ARBA" id="ARBA00022475"/>
    </source>
</evidence>
<dbReference type="KEGG" id="lpav:PLANPX_3455"/>
<dbReference type="PANTHER" id="PTHR30250">
    <property type="entry name" value="PST FAMILY PREDICTED COLANIC ACID TRANSPORTER"/>
    <property type="match status" value="1"/>
</dbReference>
<name>A0A5K7XI10_9BACT</name>
<evidence type="ECO:0000313" key="8">
    <source>
        <dbReference type="Proteomes" id="UP000326837"/>
    </source>
</evidence>
<evidence type="ECO:0000313" key="7">
    <source>
        <dbReference type="EMBL" id="BBO33843.1"/>
    </source>
</evidence>
<evidence type="ECO:0000256" key="5">
    <source>
        <dbReference type="ARBA" id="ARBA00023136"/>
    </source>
</evidence>
<evidence type="ECO:0000256" key="6">
    <source>
        <dbReference type="SAM" id="Phobius"/>
    </source>
</evidence>
<dbReference type="RefSeq" id="WP_152099531.1">
    <property type="nucleotide sequence ID" value="NZ_AP021861.1"/>
</dbReference>
<dbReference type="AlphaFoldDB" id="A0A5K7XI10"/>
<keyword evidence="5 6" id="KW-0472">Membrane</keyword>
<accession>A0A5K7XI10</accession>
<dbReference type="InterPro" id="IPR002797">
    <property type="entry name" value="Polysacc_synth"/>
</dbReference>
<comment type="subcellular location">
    <subcellularLocation>
        <location evidence="1">Cell membrane</location>
        <topology evidence="1">Multi-pass membrane protein</topology>
    </subcellularLocation>
</comment>
<keyword evidence="8" id="KW-1185">Reference proteome</keyword>
<feature type="transmembrane region" description="Helical" evidence="6">
    <location>
        <begin position="464"/>
        <end position="488"/>
    </location>
</feature>
<dbReference type="GO" id="GO:0005886">
    <property type="term" value="C:plasma membrane"/>
    <property type="evidence" value="ECO:0007669"/>
    <property type="project" value="UniProtKB-SubCell"/>
</dbReference>
<sequence>MSRSVPPTASDSPTVAPAHESGLGRIVRNSAFNAVGTILIVPSNMLALFVMAQRLGAQPIGTFFTIFSISAVIHWIADAGTTTVLTRHVARNPQRLKTIIPESLGVLCVVCCVSTTLFMLVAVPWMSFFTDRVSFAVVIVAASAMWSRHALDFAASALRGLERFEYENFSRVVQTCSFCVFVWLWVHPSTGGALAAFIAYAASNVIAAIIIWWTLLTKWDCAGFRLNREIIRRWWTESIPLGAGDVIRQFLMQMDTLLLAAFKPQAIVGMFSIAARPLQPLQLLPKIIVSVTFPMLSRAAQVDLAAVNRLFVKTTKILWAASLPISIGLSMAAQPIILATAGEDFIDAARPLQILIWSTGLIFINAQLRFVLTALDSEKAYWRLICWTLAVKLGLEAALIPLWGLYGACIGNILGEIALCIGGALALHRLGVKSPNWLDFLRPAPAAVAMTLIMWPYADHDASLLSVIIAGIAGGIVYAIVALFSGIVPWSDLQRIWRSLRKPAIVASLEPAAVVAVAETADAIPN</sequence>
<dbReference type="Pfam" id="PF01943">
    <property type="entry name" value="Polysacc_synt"/>
    <property type="match status" value="1"/>
</dbReference>
<dbReference type="Proteomes" id="UP000326837">
    <property type="component" value="Chromosome"/>
</dbReference>
<keyword evidence="2" id="KW-1003">Cell membrane</keyword>
<evidence type="ECO:0000256" key="4">
    <source>
        <dbReference type="ARBA" id="ARBA00022989"/>
    </source>
</evidence>
<feature type="transmembrane region" description="Helical" evidence="6">
    <location>
        <begin position="57"/>
        <end position="77"/>
    </location>
</feature>
<keyword evidence="4 6" id="KW-1133">Transmembrane helix</keyword>